<dbReference type="Pfam" id="PF00168">
    <property type="entry name" value="C2"/>
    <property type="match status" value="2"/>
</dbReference>
<dbReference type="GO" id="GO:0005886">
    <property type="term" value="C:plasma membrane"/>
    <property type="evidence" value="ECO:0007669"/>
    <property type="project" value="TreeGrafter"/>
</dbReference>
<dbReference type="OrthoDB" id="1591at2759"/>
<dbReference type="PROSITE" id="PS50004">
    <property type="entry name" value="C2"/>
    <property type="match status" value="2"/>
</dbReference>
<keyword evidence="2" id="KW-0677">Repeat</keyword>
<comment type="caution">
    <text evidence="5">The sequence shown here is derived from an EMBL/GenBank/DDBJ whole genome shotgun (WGS) entry which is preliminary data.</text>
</comment>
<dbReference type="SMART" id="SM00327">
    <property type="entry name" value="VWA"/>
    <property type="match status" value="1"/>
</dbReference>
<dbReference type="InterPro" id="IPR036465">
    <property type="entry name" value="vWFA_dom_sf"/>
</dbReference>
<evidence type="ECO:0000256" key="2">
    <source>
        <dbReference type="ARBA" id="ARBA00022737"/>
    </source>
</evidence>
<keyword evidence="6" id="KW-1185">Reference proteome</keyword>
<feature type="region of interest" description="Disordered" evidence="3">
    <location>
        <begin position="724"/>
        <end position="753"/>
    </location>
</feature>
<dbReference type="InterPro" id="IPR045052">
    <property type="entry name" value="Copine"/>
</dbReference>
<dbReference type="GO" id="GO:0071277">
    <property type="term" value="P:cellular response to calcium ion"/>
    <property type="evidence" value="ECO:0007669"/>
    <property type="project" value="TreeGrafter"/>
</dbReference>
<dbReference type="SUPFAM" id="SSF49562">
    <property type="entry name" value="C2 domain (Calcium/lipid-binding domain, CaLB)"/>
    <property type="match status" value="2"/>
</dbReference>
<feature type="region of interest" description="Disordered" evidence="3">
    <location>
        <begin position="1"/>
        <end position="30"/>
    </location>
</feature>
<evidence type="ECO:0000256" key="3">
    <source>
        <dbReference type="SAM" id="MobiDB-lite"/>
    </source>
</evidence>
<dbReference type="PANTHER" id="PTHR10857">
    <property type="entry name" value="COPINE"/>
    <property type="match status" value="1"/>
</dbReference>
<dbReference type="InterPro" id="IPR035892">
    <property type="entry name" value="C2_domain_sf"/>
</dbReference>
<proteinExistence type="inferred from homology"/>
<dbReference type="Proteomes" id="UP000324585">
    <property type="component" value="Unassembled WGS sequence"/>
</dbReference>
<dbReference type="SMART" id="SM00239">
    <property type="entry name" value="C2"/>
    <property type="match status" value="2"/>
</dbReference>
<evidence type="ECO:0000259" key="4">
    <source>
        <dbReference type="PROSITE" id="PS50004"/>
    </source>
</evidence>
<feature type="domain" description="C2" evidence="4">
    <location>
        <begin position="216"/>
        <end position="343"/>
    </location>
</feature>
<feature type="domain" description="C2" evidence="4">
    <location>
        <begin position="70"/>
        <end position="201"/>
    </location>
</feature>
<dbReference type="Gene3D" id="3.40.50.410">
    <property type="entry name" value="von Willebrand factor, type A domain"/>
    <property type="match status" value="1"/>
</dbReference>
<reference evidence="6" key="1">
    <citation type="journal article" date="2019" name="Nat. Commun.">
        <title>Expansion of phycobilisome linker gene families in mesophilic red algae.</title>
        <authorList>
            <person name="Lee J."/>
            <person name="Kim D."/>
            <person name="Bhattacharya D."/>
            <person name="Yoon H.S."/>
        </authorList>
    </citation>
    <scope>NUCLEOTIDE SEQUENCE [LARGE SCALE GENOMIC DNA]</scope>
    <source>
        <strain evidence="6">CCMP 1328</strain>
    </source>
</reference>
<gene>
    <name evidence="5" type="ORF">FVE85_0396</name>
</gene>
<dbReference type="InterPro" id="IPR037768">
    <property type="entry name" value="C2B_Copine"/>
</dbReference>
<organism evidence="5 6">
    <name type="scientific">Porphyridium purpureum</name>
    <name type="common">Red alga</name>
    <name type="synonym">Porphyridium cruentum</name>
    <dbReference type="NCBI Taxonomy" id="35688"/>
    <lineage>
        <taxon>Eukaryota</taxon>
        <taxon>Rhodophyta</taxon>
        <taxon>Bangiophyceae</taxon>
        <taxon>Porphyridiales</taxon>
        <taxon>Porphyridiaceae</taxon>
        <taxon>Porphyridium</taxon>
    </lineage>
</organism>
<evidence type="ECO:0000256" key="1">
    <source>
        <dbReference type="ARBA" id="ARBA00009048"/>
    </source>
</evidence>
<evidence type="ECO:0000313" key="5">
    <source>
        <dbReference type="EMBL" id="KAA8496667.1"/>
    </source>
</evidence>
<protein>
    <submittedName>
        <fullName evidence="5">Protein BONZAI 1</fullName>
    </submittedName>
</protein>
<dbReference type="CDD" id="cd04047">
    <property type="entry name" value="C2B_Copine"/>
    <property type="match status" value="1"/>
</dbReference>
<evidence type="ECO:0000313" key="6">
    <source>
        <dbReference type="Proteomes" id="UP000324585"/>
    </source>
</evidence>
<comment type="similarity">
    <text evidence="1">Belongs to the copine family.</text>
</comment>
<dbReference type="InterPro" id="IPR000008">
    <property type="entry name" value="C2_dom"/>
</dbReference>
<feature type="compositionally biased region" description="Gly residues" evidence="3">
    <location>
        <begin position="670"/>
        <end position="684"/>
    </location>
</feature>
<dbReference type="OMA" id="WAHESIN"/>
<name>A0A5J4Z1V6_PORPP</name>
<dbReference type="GO" id="GO:0005544">
    <property type="term" value="F:calcium-dependent phospholipid binding"/>
    <property type="evidence" value="ECO:0007669"/>
    <property type="project" value="InterPro"/>
</dbReference>
<feature type="region of interest" description="Disordered" evidence="3">
    <location>
        <begin position="801"/>
        <end position="822"/>
    </location>
</feature>
<dbReference type="AlphaFoldDB" id="A0A5J4Z1V6"/>
<dbReference type="Pfam" id="PF07002">
    <property type="entry name" value="Copine"/>
    <property type="match status" value="1"/>
</dbReference>
<dbReference type="PANTHER" id="PTHR10857:SF106">
    <property type="entry name" value="C2 DOMAIN-CONTAINING PROTEIN"/>
    <property type="match status" value="1"/>
</dbReference>
<accession>A0A5J4Z1V6</accession>
<sequence>MGNCFASEPAAGKSGPAATGKAKENSNIATNSAAPVGAQVNGTFGGKEAGTNAVQAKGSAQASSGQAVNAENDVQVEEATAQMFGKEVLHSTVLLTVSCRDLLDRDIVTKSDPMLVVVMNDVEVARSEVIKDNLNPDFVTPIQVVYRFEEAQPIQFYVYNVDTKYDQMDTRAIPLDEQDFLGSCKLLLAEIVGTHNMTKTIVMDPPPKKNGTMFKSKSKLIVRAEEVPEQNPQCRFQFVGHELDKKDLMGKSDPYFQIFRRVIEPSGKETRSLVYKSEARKQTFNPTWSMVTISMQRLCGNKRNEPLYIECYDWDRGGTHDFIGACSVSVDELSGIHKSGGTLDLMNLKKRGKDKRGGQIRVPVFETFAKPSFLEYIAGGCEVGFQVAIDFTASNGAVRDPRSLHHVQVGTLNPYMQAIISIGTVLEHYDTDKRFPVYGFGARLPWKNNDKFHCFSLKGDGDLADVEVCGVQGVLDAYMKTLASVNLSGPTYFSQVIEAASQVAQEQVTQHKQRYHILMILTDGIIDDMNKTIEAIIAASSLPMSIIIVGIGSANFGNMDVLDGDQKLLGSKQTGYASRDIVQFVPMRDFLLPNSVEIEQVRFCRALLEEVPAQVIRFFDQQGIKPNPPVRSGPSATTVENASGPALHNLQDFKESIDPSRFGLDQAHPGGIGGGGGGGAGGVSQGLASSSHSFHAAQFQDPSVVDPTHAAAYTQPPVAFSQAPPPGAVIYQATPPPGAVGYQGAPQHGNQPGQPQLPYMQTPSGYIPVQQQSFGAPPPGVEFVPPPGYGAPMNQQMYVGGGMQPYAMPQQRGPDPPPDYPT</sequence>
<dbReference type="SUPFAM" id="SSF53300">
    <property type="entry name" value="vWA-like"/>
    <property type="match status" value="1"/>
</dbReference>
<dbReference type="InterPro" id="IPR010734">
    <property type="entry name" value="Copine_C"/>
</dbReference>
<dbReference type="Gene3D" id="2.60.40.150">
    <property type="entry name" value="C2 domain"/>
    <property type="match status" value="2"/>
</dbReference>
<dbReference type="EMBL" id="VRMN01000002">
    <property type="protein sequence ID" value="KAA8496667.1"/>
    <property type="molecule type" value="Genomic_DNA"/>
</dbReference>
<dbReference type="CDD" id="cd04048">
    <property type="entry name" value="C2A_Copine"/>
    <property type="match status" value="1"/>
</dbReference>
<dbReference type="InterPro" id="IPR002035">
    <property type="entry name" value="VWF_A"/>
</dbReference>
<feature type="region of interest" description="Disordered" evidence="3">
    <location>
        <begin position="664"/>
        <end position="695"/>
    </location>
</feature>